<reference evidence="1 2" key="1">
    <citation type="journal article" date="2023" name="Genome Announc.">
        <title>Pan-Genome Analyses of the Genus Cohnella and Proposal of the Novel Species Cohnella silvisoli sp. nov., Isolated from Forest Soil.</title>
        <authorList>
            <person name="Wang C."/>
            <person name="Mao L."/>
            <person name="Bao G."/>
            <person name="Zhu H."/>
        </authorList>
    </citation>
    <scope>NUCLEOTIDE SEQUENCE [LARGE SCALE GENOMIC DNA]</scope>
    <source>
        <strain evidence="1 2">NL03-T5-1</strain>
    </source>
</reference>
<name>A0ABV1KX13_9BACL</name>
<evidence type="ECO:0000313" key="2">
    <source>
        <dbReference type="Proteomes" id="UP001493487"/>
    </source>
</evidence>
<organism evidence="1 2">
    <name type="scientific">Cohnella silvisoli</name>
    <dbReference type="NCBI Taxonomy" id="2873699"/>
    <lineage>
        <taxon>Bacteria</taxon>
        <taxon>Bacillati</taxon>
        <taxon>Bacillota</taxon>
        <taxon>Bacilli</taxon>
        <taxon>Bacillales</taxon>
        <taxon>Paenibacillaceae</taxon>
        <taxon>Cohnella</taxon>
    </lineage>
</organism>
<sequence>MAEEFRRDLKMVGETTSAGGKFRNVKIMGESVLSGDVDCIKLSCTGEITVNGGLRALELKLTGECDVKGIVHAVKIGGRGELDVLSGIRAEDIKFTGNVKTKGDCEAASFEVFGAFQIDGLLSAEKLEVSMYGPCVAREIGGGTLRFKRSKATVFKRLINSEDVAALSAQSIEGDVVDLEHTSASLVRGNNVKIGSGCEIDRVEYRDTLDIHKSAIVKEKIKI</sequence>
<comment type="caution">
    <text evidence="1">The sequence shown here is derived from an EMBL/GenBank/DDBJ whole genome shotgun (WGS) entry which is preliminary data.</text>
</comment>
<dbReference type="Proteomes" id="UP001493487">
    <property type="component" value="Unassembled WGS sequence"/>
</dbReference>
<evidence type="ECO:0000313" key="1">
    <source>
        <dbReference type="EMBL" id="MEQ4484527.1"/>
    </source>
</evidence>
<gene>
    <name evidence="1" type="ORF">QJS35_19185</name>
</gene>
<keyword evidence="2" id="KW-1185">Reference proteome</keyword>
<evidence type="ECO:0008006" key="3">
    <source>
        <dbReference type="Google" id="ProtNLM"/>
    </source>
</evidence>
<protein>
    <recommendedName>
        <fullName evidence="3">Polymer-forming cytoskeletal protein</fullName>
    </recommendedName>
</protein>
<proteinExistence type="predicted"/>
<dbReference type="EMBL" id="JASKHM010000011">
    <property type="protein sequence ID" value="MEQ4484527.1"/>
    <property type="molecule type" value="Genomic_DNA"/>
</dbReference>
<dbReference type="RefSeq" id="WP_232186873.1">
    <property type="nucleotide sequence ID" value="NZ_JAIOAP010000010.1"/>
</dbReference>
<accession>A0ABV1KX13</accession>